<keyword evidence="3" id="KW-0804">Transcription</keyword>
<keyword evidence="2" id="KW-0805">Transcription regulation</keyword>
<dbReference type="GO" id="GO:0046983">
    <property type="term" value="F:protein dimerization activity"/>
    <property type="evidence" value="ECO:0007669"/>
    <property type="project" value="InterPro"/>
</dbReference>
<evidence type="ECO:0000256" key="5">
    <source>
        <dbReference type="SAM" id="MobiDB-lite"/>
    </source>
</evidence>
<evidence type="ECO:0000313" key="6">
    <source>
        <dbReference type="EMBL" id="EYU34615.1"/>
    </source>
</evidence>
<dbReference type="AlphaFoldDB" id="A0A022R6X2"/>
<accession>A0A022R6X2</accession>
<dbReference type="GO" id="GO:0005634">
    <property type="term" value="C:nucleus"/>
    <property type="evidence" value="ECO:0007669"/>
    <property type="project" value="UniProtKB-SubCell"/>
</dbReference>
<evidence type="ECO:0000256" key="2">
    <source>
        <dbReference type="ARBA" id="ARBA00023015"/>
    </source>
</evidence>
<keyword evidence="7" id="KW-1185">Reference proteome</keyword>
<gene>
    <name evidence="6" type="ORF">MIMGU_mgv1a016748mg</name>
</gene>
<evidence type="ECO:0000256" key="3">
    <source>
        <dbReference type="ARBA" id="ARBA00023163"/>
    </source>
</evidence>
<dbReference type="SUPFAM" id="SSF47459">
    <property type="entry name" value="HLH, helix-loop-helix DNA-binding domain"/>
    <property type="match status" value="1"/>
</dbReference>
<comment type="subcellular location">
    <subcellularLocation>
        <location evidence="1">Nucleus</location>
    </subcellularLocation>
</comment>
<dbReference type="InterPro" id="IPR044549">
    <property type="entry name" value="bHLH_AtIBH1-like"/>
</dbReference>
<dbReference type="PANTHER" id="PTHR33124">
    <property type="entry name" value="TRANSCRIPTION FACTOR IBH1-LIKE 1"/>
    <property type="match status" value="1"/>
</dbReference>
<dbReference type="PANTHER" id="PTHR33124:SF57">
    <property type="entry name" value="TRANSCRIPTION FACTOR UPBEAT-LIKE PROTEIN"/>
    <property type="match status" value="1"/>
</dbReference>
<sequence length="108" mass="11988">MGSKPRISSPATSTKRVRRKSSNSSTRLRKPETRHRRAGDVDGGAAASVSDKLEALKNLVPSDNVEIKPDQLFQETADYIVLLKTQVLVLQKLIDFYGSQPHENLNDV</sequence>
<evidence type="ECO:0000256" key="4">
    <source>
        <dbReference type="ARBA" id="ARBA00023242"/>
    </source>
</evidence>
<dbReference type="InterPro" id="IPR036638">
    <property type="entry name" value="HLH_DNA-bd_sf"/>
</dbReference>
<evidence type="ECO:0008006" key="8">
    <source>
        <dbReference type="Google" id="ProtNLM"/>
    </source>
</evidence>
<dbReference type="GO" id="GO:0006355">
    <property type="term" value="P:regulation of DNA-templated transcription"/>
    <property type="evidence" value="ECO:0007669"/>
    <property type="project" value="InterPro"/>
</dbReference>
<organism evidence="6 7">
    <name type="scientific">Erythranthe guttata</name>
    <name type="common">Yellow monkey flower</name>
    <name type="synonym">Mimulus guttatus</name>
    <dbReference type="NCBI Taxonomy" id="4155"/>
    <lineage>
        <taxon>Eukaryota</taxon>
        <taxon>Viridiplantae</taxon>
        <taxon>Streptophyta</taxon>
        <taxon>Embryophyta</taxon>
        <taxon>Tracheophyta</taxon>
        <taxon>Spermatophyta</taxon>
        <taxon>Magnoliopsida</taxon>
        <taxon>eudicotyledons</taxon>
        <taxon>Gunneridae</taxon>
        <taxon>Pentapetalae</taxon>
        <taxon>asterids</taxon>
        <taxon>lamiids</taxon>
        <taxon>Lamiales</taxon>
        <taxon>Phrymaceae</taxon>
        <taxon>Erythranthe</taxon>
    </lineage>
</organism>
<dbReference type="InterPro" id="IPR044660">
    <property type="entry name" value="IBH1-like"/>
</dbReference>
<reference evidence="6 7" key="1">
    <citation type="journal article" date="2013" name="Proc. Natl. Acad. Sci. U.S.A.">
        <title>Fine-scale variation in meiotic recombination in Mimulus inferred from population shotgun sequencing.</title>
        <authorList>
            <person name="Hellsten U."/>
            <person name="Wright K.M."/>
            <person name="Jenkins J."/>
            <person name="Shu S."/>
            <person name="Yuan Y."/>
            <person name="Wessler S.R."/>
            <person name="Schmutz J."/>
            <person name="Willis J.H."/>
            <person name="Rokhsar D.S."/>
        </authorList>
    </citation>
    <scope>NUCLEOTIDE SEQUENCE [LARGE SCALE GENOMIC DNA]</scope>
    <source>
        <strain evidence="7">cv. DUN x IM62</strain>
    </source>
</reference>
<evidence type="ECO:0000313" key="7">
    <source>
        <dbReference type="Proteomes" id="UP000030748"/>
    </source>
</evidence>
<dbReference type="KEGG" id="egt:105960927"/>
<dbReference type="CDD" id="cd11444">
    <property type="entry name" value="bHLH_AtIBH1_like"/>
    <property type="match status" value="1"/>
</dbReference>
<dbReference type="EMBL" id="KI630674">
    <property type="protein sequence ID" value="EYU34615.1"/>
    <property type="molecule type" value="Genomic_DNA"/>
</dbReference>
<dbReference type="eggNOG" id="ENOG502S6T9">
    <property type="taxonomic scope" value="Eukaryota"/>
</dbReference>
<feature type="region of interest" description="Disordered" evidence="5">
    <location>
        <begin position="1"/>
        <end position="47"/>
    </location>
</feature>
<name>A0A022R6X2_ERYGU</name>
<proteinExistence type="predicted"/>
<dbReference type="OrthoDB" id="994442at2759"/>
<protein>
    <recommendedName>
        <fullName evidence="8">BHLH domain-containing protein</fullName>
    </recommendedName>
</protein>
<dbReference type="PhylomeDB" id="A0A022R6X2"/>
<dbReference type="GO" id="GO:0000976">
    <property type="term" value="F:transcription cis-regulatory region binding"/>
    <property type="evidence" value="ECO:0007669"/>
    <property type="project" value="UniProtKB-ARBA"/>
</dbReference>
<dbReference type="OMA" id="HENLNDV"/>
<evidence type="ECO:0000256" key="1">
    <source>
        <dbReference type="ARBA" id="ARBA00004123"/>
    </source>
</evidence>
<dbReference type="Proteomes" id="UP000030748">
    <property type="component" value="Unassembled WGS sequence"/>
</dbReference>
<keyword evidence="4" id="KW-0539">Nucleus</keyword>